<dbReference type="InterPro" id="IPR012337">
    <property type="entry name" value="RNaseH-like_sf"/>
</dbReference>
<organism evidence="3 4">
    <name type="scientific">Hydra vulgaris</name>
    <name type="common">Hydra</name>
    <name type="synonym">Hydra attenuata</name>
    <dbReference type="NCBI Taxonomy" id="6087"/>
    <lineage>
        <taxon>Eukaryota</taxon>
        <taxon>Metazoa</taxon>
        <taxon>Cnidaria</taxon>
        <taxon>Hydrozoa</taxon>
        <taxon>Hydroidolina</taxon>
        <taxon>Anthoathecata</taxon>
        <taxon>Aplanulata</taxon>
        <taxon>Hydridae</taxon>
        <taxon>Hydra</taxon>
    </lineage>
</organism>
<accession>A0ABM4BS25</accession>
<feature type="signal peptide" evidence="1">
    <location>
        <begin position="1"/>
        <end position="26"/>
    </location>
</feature>
<keyword evidence="3" id="KW-1185">Reference proteome</keyword>
<gene>
    <name evidence="4" type="primary">LOC136079691</name>
</gene>
<dbReference type="Pfam" id="PF14291">
    <property type="entry name" value="DUF4371"/>
    <property type="match status" value="1"/>
</dbReference>
<dbReference type="PANTHER" id="PTHR45749">
    <property type="match status" value="1"/>
</dbReference>
<dbReference type="GeneID" id="136079691"/>
<protein>
    <submittedName>
        <fullName evidence="4">52 kDa repressor of the inhibitor of the protein kinase-like</fullName>
    </submittedName>
</protein>
<name>A0ABM4BS25_HYDVU</name>
<dbReference type="PANTHER" id="PTHR45749:SF21">
    <property type="entry name" value="DUF4371 DOMAIN-CONTAINING PROTEIN"/>
    <property type="match status" value="1"/>
</dbReference>
<dbReference type="Proteomes" id="UP001652625">
    <property type="component" value="Chromosome 04"/>
</dbReference>
<evidence type="ECO:0000313" key="4">
    <source>
        <dbReference type="RefSeq" id="XP_065651952.1"/>
    </source>
</evidence>
<dbReference type="SUPFAM" id="SSF53098">
    <property type="entry name" value="Ribonuclease H-like"/>
    <property type="match status" value="1"/>
</dbReference>
<evidence type="ECO:0000313" key="3">
    <source>
        <dbReference type="Proteomes" id="UP001652625"/>
    </source>
</evidence>
<sequence length="220" mass="24475">MIHFTMRMKIVTMAIFKFILKLISDCAENNLVNGRIATLKNATYHTKTTQNELINICNEIIVSELKCEVKKAKFFSILADEASDVSYMEQMPLVLLFVNDNCEICELFFGFIPCDSGLSGEAIASQILNSIKDMGLEMKFCVGQGYDGVGNLAGNCSGAAIRIKTIYPKALYVHCGSHVLNLCVADACNIQIVSNMMSNVQVISQFFHFSPKRFDVLKKN</sequence>
<feature type="domain" description="DUF4371" evidence="2">
    <location>
        <begin position="38"/>
        <end position="157"/>
    </location>
</feature>
<feature type="chain" id="PRO_5046531523" evidence="1">
    <location>
        <begin position="27"/>
        <end position="220"/>
    </location>
</feature>
<keyword evidence="1" id="KW-0732">Signal</keyword>
<dbReference type="RefSeq" id="XP_065651952.1">
    <property type="nucleotide sequence ID" value="XM_065795880.1"/>
</dbReference>
<evidence type="ECO:0000259" key="2">
    <source>
        <dbReference type="Pfam" id="PF14291"/>
    </source>
</evidence>
<dbReference type="InterPro" id="IPR025398">
    <property type="entry name" value="DUF4371"/>
</dbReference>
<reference evidence="4" key="1">
    <citation type="submission" date="2025-08" db="UniProtKB">
        <authorList>
            <consortium name="RefSeq"/>
        </authorList>
    </citation>
    <scope>IDENTIFICATION</scope>
</reference>
<evidence type="ECO:0000256" key="1">
    <source>
        <dbReference type="SAM" id="SignalP"/>
    </source>
</evidence>
<proteinExistence type="predicted"/>